<comment type="caution">
    <text evidence="13">The sequence shown here is derived from an EMBL/GenBank/DDBJ whole genome shotgun (WGS) entry which is preliminary data.</text>
</comment>
<evidence type="ECO:0000256" key="8">
    <source>
        <dbReference type="ARBA" id="ARBA00023136"/>
    </source>
</evidence>
<evidence type="ECO:0000256" key="7">
    <source>
        <dbReference type="ARBA" id="ARBA00022989"/>
    </source>
</evidence>
<dbReference type="NCBIfam" id="TIGR01843">
    <property type="entry name" value="type_I_hlyD"/>
    <property type="match status" value="1"/>
</dbReference>
<dbReference type="PRINTS" id="PR01490">
    <property type="entry name" value="RTXTOXIND"/>
</dbReference>
<dbReference type="Pfam" id="PF25994">
    <property type="entry name" value="HH_AprE"/>
    <property type="match status" value="1"/>
</dbReference>
<organism evidence="13 14">
    <name type="scientific">Ciceribacter sichuanensis</name>
    <dbReference type="NCBI Taxonomy" id="2949647"/>
    <lineage>
        <taxon>Bacteria</taxon>
        <taxon>Pseudomonadati</taxon>
        <taxon>Pseudomonadota</taxon>
        <taxon>Alphaproteobacteria</taxon>
        <taxon>Hyphomicrobiales</taxon>
        <taxon>Rhizobiaceae</taxon>
        <taxon>Ciceribacter</taxon>
    </lineage>
</organism>
<dbReference type="GO" id="GO:0005886">
    <property type="term" value="C:plasma membrane"/>
    <property type="evidence" value="ECO:0007669"/>
    <property type="project" value="UniProtKB-SubCell"/>
</dbReference>
<dbReference type="EMBL" id="JAMXLX010000013">
    <property type="protein sequence ID" value="MCO5959919.1"/>
    <property type="molecule type" value="Genomic_DNA"/>
</dbReference>
<feature type="coiled-coil region" evidence="10">
    <location>
        <begin position="153"/>
        <end position="187"/>
    </location>
</feature>
<dbReference type="InterPro" id="IPR010129">
    <property type="entry name" value="T1SS_HlyD"/>
</dbReference>
<evidence type="ECO:0000256" key="2">
    <source>
        <dbReference type="ARBA" id="ARBA00009477"/>
    </source>
</evidence>
<keyword evidence="6" id="KW-0812">Transmembrane</keyword>
<dbReference type="Gene3D" id="2.40.30.170">
    <property type="match status" value="1"/>
</dbReference>
<dbReference type="Proteomes" id="UP001155380">
    <property type="component" value="Unassembled WGS sequence"/>
</dbReference>
<keyword evidence="5 9" id="KW-0997">Cell inner membrane</keyword>
<evidence type="ECO:0000256" key="4">
    <source>
        <dbReference type="ARBA" id="ARBA00022475"/>
    </source>
</evidence>
<evidence type="ECO:0000259" key="11">
    <source>
        <dbReference type="Pfam" id="PF25994"/>
    </source>
</evidence>
<name>A0AAJ1C182_9HYPH</name>
<comment type="subcellular location">
    <subcellularLocation>
        <location evidence="1 9">Cell inner membrane</location>
        <topology evidence="1 9">Single-pass membrane protein</topology>
    </subcellularLocation>
</comment>
<dbReference type="RefSeq" id="WP_250913215.1">
    <property type="nucleotide sequence ID" value="NZ_JAMXLX010000013.1"/>
</dbReference>
<comment type="similarity">
    <text evidence="2 9">Belongs to the membrane fusion protein (MFP) (TC 8.A.1) family.</text>
</comment>
<proteinExistence type="inferred from homology"/>
<gene>
    <name evidence="13" type="ORF">NBH21_24440</name>
</gene>
<dbReference type="PANTHER" id="PTHR30386">
    <property type="entry name" value="MEMBRANE FUSION SUBUNIT OF EMRAB-TOLC MULTIDRUG EFFLUX PUMP"/>
    <property type="match status" value="1"/>
</dbReference>
<dbReference type="PANTHER" id="PTHR30386:SF17">
    <property type="entry name" value="ALKALINE PROTEASE SECRETION PROTEIN APRE"/>
    <property type="match status" value="1"/>
</dbReference>
<evidence type="ECO:0000259" key="12">
    <source>
        <dbReference type="Pfam" id="PF26002"/>
    </source>
</evidence>
<evidence type="ECO:0000256" key="9">
    <source>
        <dbReference type="RuleBase" id="RU365093"/>
    </source>
</evidence>
<dbReference type="AlphaFoldDB" id="A0AAJ1C182"/>
<keyword evidence="3 9" id="KW-0813">Transport</keyword>
<evidence type="ECO:0000256" key="1">
    <source>
        <dbReference type="ARBA" id="ARBA00004377"/>
    </source>
</evidence>
<dbReference type="Gene3D" id="2.40.50.100">
    <property type="match status" value="1"/>
</dbReference>
<evidence type="ECO:0000313" key="13">
    <source>
        <dbReference type="EMBL" id="MCO5959919.1"/>
    </source>
</evidence>
<reference evidence="13" key="1">
    <citation type="submission" date="2022-06" db="EMBL/GenBank/DDBJ databases">
        <authorList>
            <person name="Sun Q."/>
        </authorList>
    </citation>
    <scope>NUCLEOTIDE SEQUENCE</scope>
    <source>
        <strain evidence="13">S101</strain>
    </source>
</reference>
<dbReference type="GO" id="GO:0015031">
    <property type="term" value="P:protein transport"/>
    <property type="evidence" value="ECO:0007669"/>
    <property type="project" value="InterPro"/>
</dbReference>
<accession>A0AAJ1C182</accession>
<keyword evidence="7" id="KW-1133">Transmembrane helix</keyword>
<feature type="domain" description="AprE-like long alpha-helical hairpin" evidence="11">
    <location>
        <begin position="93"/>
        <end position="281"/>
    </location>
</feature>
<dbReference type="InterPro" id="IPR050739">
    <property type="entry name" value="MFP"/>
</dbReference>
<evidence type="ECO:0000256" key="5">
    <source>
        <dbReference type="ARBA" id="ARBA00022519"/>
    </source>
</evidence>
<dbReference type="InterPro" id="IPR058781">
    <property type="entry name" value="HH_AprE-like"/>
</dbReference>
<dbReference type="Pfam" id="PF26002">
    <property type="entry name" value="Beta-barrel_AprE"/>
    <property type="match status" value="1"/>
</dbReference>
<protein>
    <recommendedName>
        <fullName evidence="9">Membrane fusion protein (MFP) family protein</fullName>
    </recommendedName>
</protein>
<dbReference type="InterPro" id="IPR058982">
    <property type="entry name" value="Beta-barrel_AprE"/>
</dbReference>
<evidence type="ECO:0000256" key="10">
    <source>
        <dbReference type="SAM" id="Coils"/>
    </source>
</evidence>
<keyword evidence="4 9" id="KW-1003">Cell membrane</keyword>
<feature type="domain" description="AprE-like beta-barrel" evidence="12">
    <location>
        <begin position="324"/>
        <end position="414"/>
    </location>
</feature>
<evidence type="ECO:0000313" key="14">
    <source>
        <dbReference type="Proteomes" id="UP001155380"/>
    </source>
</evidence>
<evidence type="ECO:0000256" key="6">
    <source>
        <dbReference type="ARBA" id="ARBA00022692"/>
    </source>
</evidence>
<keyword evidence="10" id="KW-0175">Coiled coil</keyword>
<evidence type="ECO:0000256" key="3">
    <source>
        <dbReference type="ARBA" id="ARBA00022448"/>
    </source>
</evidence>
<sequence>MIADELPMLAKSLRRNLFAGVAGILAVFGGIGSWAATAELSGAVISSGVLVVEGNTKKVQHPDGGIIAELLVQEGQLVTVGETVVRMDDTAIRASLQAVEKNIAQLLARQARLEAERDAVPIVTLSEELRNRLGADSVNAVMASERRLFLDRRASREGQKAQLAEQIQQLQEQISGLEIQHQAKADEISLIEKELRGKRQLYEIGAITLNQVNTLDRSATRLVGERGQVIASIAISKGRIAELELQILQVDQDLRTEVAAELRDVANQLATLAEDEVKARHQLRHSIINAPISGAVHMLSIHTVGGVVTAAETLMEIVPQDTTLLIEARVSPQDIDQIAIGQPATLRLTAFNRNTTPELTGQVIRVSADLETDQKTGASFFRVGIAITDEALAQLPGGLSLVPGMPVETYIATGTRSVASYFLKPIRDHANRVFRED</sequence>
<keyword evidence="8" id="KW-0472">Membrane</keyword>